<reference evidence="17 18" key="1">
    <citation type="journal article" date="2010" name="Stand. Genomic Sci.">
        <title>Complete genome sequence of Meiothermus ruber type strain (21).</title>
        <authorList>
            <person name="Tindall B.J."/>
            <person name="Sikorski J."/>
            <person name="Lucas S."/>
            <person name="Goltsman E."/>
            <person name="Copeland A."/>
            <person name="Glavina Del Rio T."/>
            <person name="Nolan M."/>
            <person name="Tice H."/>
            <person name="Cheng J.F."/>
            <person name="Han C."/>
            <person name="Pitluck S."/>
            <person name="Liolios K."/>
            <person name="Ivanova N."/>
            <person name="Mavromatis K."/>
            <person name="Ovchinnikova G."/>
            <person name="Pati A."/>
            <person name="Fahnrich R."/>
            <person name="Goodwin L."/>
            <person name="Chen A."/>
            <person name="Palaniappan K."/>
            <person name="Land M."/>
            <person name="Hauser L."/>
            <person name="Chang Y.J."/>
            <person name="Jeffries C.D."/>
            <person name="Rohde M."/>
            <person name="Goker M."/>
            <person name="Woyke T."/>
            <person name="Bristow J."/>
            <person name="Eisen J.A."/>
            <person name="Markowitz V."/>
            <person name="Hugenholtz P."/>
            <person name="Kyrpides N.C."/>
            <person name="Klenk H.P."/>
            <person name="Lapidus A."/>
        </authorList>
    </citation>
    <scope>NUCLEOTIDE SEQUENCE [LARGE SCALE GENOMIC DNA]</scope>
    <source>
        <strain evidence="18">ATCC 35948 / DSM 1279 / VKM B-1258 / 21</strain>
    </source>
</reference>
<evidence type="ECO:0000256" key="4">
    <source>
        <dbReference type="ARBA" id="ARBA00012055"/>
    </source>
</evidence>
<dbReference type="InterPro" id="IPR022953">
    <property type="entry name" value="ATP_PFK"/>
</dbReference>
<evidence type="ECO:0000256" key="12">
    <source>
        <dbReference type="ARBA" id="ARBA00022842"/>
    </source>
</evidence>
<dbReference type="Pfam" id="PF00365">
    <property type="entry name" value="PFK"/>
    <property type="match status" value="1"/>
</dbReference>
<evidence type="ECO:0000256" key="11">
    <source>
        <dbReference type="ARBA" id="ARBA00022840"/>
    </source>
</evidence>
<evidence type="ECO:0000256" key="13">
    <source>
        <dbReference type="ARBA" id="ARBA00023152"/>
    </source>
</evidence>
<proteinExistence type="inferred from homology"/>
<dbReference type="PRINTS" id="PR00476">
    <property type="entry name" value="PHFRCTKINASE"/>
</dbReference>
<keyword evidence="18" id="KW-1185">Reference proteome</keyword>
<dbReference type="SUPFAM" id="SSF53784">
    <property type="entry name" value="Phosphofructokinase"/>
    <property type="match status" value="1"/>
</dbReference>
<name>A0A806CRJ9_MEIRD</name>
<dbReference type="PIRSF" id="PIRSF000532">
    <property type="entry name" value="ATP_PFK_prok"/>
    <property type="match status" value="1"/>
</dbReference>
<dbReference type="GO" id="GO:0003872">
    <property type="term" value="F:6-phosphofructokinase activity"/>
    <property type="evidence" value="ECO:0007669"/>
    <property type="project" value="UniProtKB-EC"/>
</dbReference>
<dbReference type="OrthoDB" id="9802503at2"/>
<comment type="subcellular location">
    <subcellularLocation>
        <location evidence="2">Cytoplasm</location>
    </subcellularLocation>
</comment>
<evidence type="ECO:0000256" key="10">
    <source>
        <dbReference type="ARBA" id="ARBA00022777"/>
    </source>
</evidence>
<comment type="cofactor">
    <cofactor evidence="1">
        <name>Mg(2+)</name>
        <dbReference type="ChEBI" id="CHEBI:18420"/>
    </cofactor>
</comment>
<evidence type="ECO:0000256" key="14">
    <source>
        <dbReference type="ARBA" id="ARBA00038478"/>
    </source>
</evidence>
<dbReference type="GO" id="GO:0016208">
    <property type="term" value="F:AMP binding"/>
    <property type="evidence" value="ECO:0007669"/>
    <property type="project" value="TreeGrafter"/>
</dbReference>
<keyword evidence="8" id="KW-0479">Metal-binding</keyword>
<dbReference type="AlphaFoldDB" id="A0A806CRJ9"/>
<dbReference type="GO" id="GO:0046872">
    <property type="term" value="F:metal ion binding"/>
    <property type="evidence" value="ECO:0007669"/>
    <property type="project" value="UniProtKB-KW"/>
</dbReference>
<evidence type="ECO:0000256" key="2">
    <source>
        <dbReference type="ARBA" id="ARBA00004496"/>
    </source>
</evidence>
<dbReference type="PANTHER" id="PTHR13697:SF4">
    <property type="entry name" value="ATP-DEPENDENT 6-PHOSPHOFRUCTOKINASE"/>
    <property type="match status" value="1"/>
</dbReference>
<comment type="pathway">
    <text evidence="3">Carbohydrate degradation; glycolysis; D-glyceraldehyde 3-phosphate and glycerone phosphate from D-glucose: step 3/4.</text>
</comment>
<evidence type="ECO:0000256" key="15">
    <source>
        <dbReference type="ARBA" id="ARBA00048070"/>
    </source>
</evidence>
<dbReference type="GO" id="GO:0005945">
    <property type="term" value="C:6-phosphofructokinase complex"/>
    <property type="evidence" value="ECO:0007669"/>
    <property type="project" value="TreeGrafter"/>
</dbReference>
<keyword evidence="7" id="KW-0808">Transferase</keyword>
<keyword evidence="10" id="KW-0418">Kinase</keyword>
<dbReference type="EMBL" id="CP001743">
    <property type="protein sequence ID" value="ADD28037.1"/>
    <property type="molecule type" value="Genomic_DNA"/>
</dbReference>
<dbReference type="GO" id="GO:0048029">
    <property type="term" value="F:monosaccharide binding"/>
    <property type="evidence" value="ECO:0007669"/>
    <property type="project" value="TreeGrafter"/>
</dbReference>
<keyword evidence="11" id="KW-0067">ATP-binding</keyword>
<dbReference type="PROSITE" id="PS00433">
    <property type="entry name" value="PHOSPHOFRUCTOKINASE"/>
    <property type="match status" value="1"/>
</dbReference>
<dbReference type="GO" id="GO:0006002">
    <property type="term" value="P:fructose 6-phosphate metabolic process"/>
    <property type="evidence" value="ECO:0007669"/>
    <property type="project" value="InterPro"/>
</dbReference>
<dbReference type="GO" id="GO:0030388">
    <property type="term" value="P:fructose 1,6-bisphosphate metabolic process"/>
    <property type="evidence" value="ECO:0007669"/>
    <property type="project" value="TreeGrafter"/>
</dbReference>
<dbReference type="EC" id="2.7.1.11" evidence="4"/>
<comment type="catalytic activity">
    <reaction evidence="15">
        <text>beta-D-fructose 6-phosphate + ATP = beta-D-fructose 1,6-bisphosphate + ADP + H(+)</text>
        <dbReference type="Rhea" id="RHEA:16109"/>
        <dbReference type="ChEBI" id="CHEBI:15378"/>
        <dbReference type="ChEBI" id="CHEBI:30616"/>
        <dbReference type="ChEBI" id="CHEBI:32966"/>
        <dbReference type="ChEBI" id="CHEBI:57634"/>
        <dbReference type="ChEBI" id="CHEBI:456216"/>
        <dbReference type="EC" id="2.7.1.11"/>
    </reaction>
</comment>
<dbReference type="Gene3D" id="3.40.50.450">
    <property type="match status" value="1"/>
</dbReference>
<evidence type="ECO:0000313" key="17">
    <source>
        <dbReference type="EMBL" id="ADD28037.1"/>
    </source>
</evidence>
<dbReference type="GO" id="GO:0061621">
    <property type="term" value="P:canonical glycolysis"/>
    <property type="evidence" value="ECO:0007669"/>
    <property type="project" value="TreeGrafter"/>
</dbReference>
<dbReference type="Gene3D" id="3.40.50.460">
    <property type="entry name" value="Phosphofructokinase domain"/>
    <property type="match status" value="1"/>
</dbReference>
<keyword evidence="13" id="KW-0324">Glycolysis</keyword>
<evidence type="ECO:0000256" key="6">
    <source>
        <dbReference type="ARBA" id="ARBA00022533"/>
    </source>
</evidence>
<comment type="similarity">
    <text evidence="14">Belongs to the phosphofructokinase type A (PFKA) family.</text>
</comment>
<dbReference type="InterPro" id="IPR012003">
    <property type="entry name" value="ATP_PFK_prok-type"/>
</dbReference>
<organism evidence="17 18">
    <name type="scientific">Meiothermus ruber (strain ATCC 35948 / DSM 1279 / VKM B-1258 / 21)</name>
    <name type="common">Thermus ruber</name>
    <dbReference type="NCBI Taxonomy" id="504728"/>
    <lineage>
        <taxon>Bacteria</taxon>
        <taxon>Thermotogati</taxon>
        <taxon>Deinococcota</taxon>
        <taxon>Deinococci</taxon>
        <taxon>Thermales</taxon>
        <taxon>Thermaceae</taxon>
        <taxon>Meiothermus</taxon>
    </lineage>
</organism>
<dbReference type="InterPro" id="IPR015912">
    <property type="entry name" value="Phosphofructokinase_CS"/>
</dbReference>
<dbReference type="GO" id="GO:0070095">
    <property type="term" value="F:fructose-6-phosphate binding"/>
    <property type="evidence" value="ECO:0007669"/>
    <property type="project" value="TreeGrafter"/>
</dbReference>
<evidence type="ECO:0000256" key="8">
    <source>
        <dbReference type="ARBA" id="ARBA00022723"/>
    </source>
</evidence>
<dbReference type="InterPro" id="IPR000023">
    <property type="entry name" value="Phosphofructokinase_dom"/>
</dbReference>
<dbReference type="PROSITE" id="PS51257">
    <property type="entry name" value="PROKAR_LIPOPROTEIN"/>
    <property type="match status" value="1"/>
</dbReference>
<sequence length="305" mass="32064">MPKLAILTSGGDAPGMNMAVWAACNALEPRGWSCVGVREGFAGLLVGNFVGLNAASILPYTRLGGTFLGTSRDPGFRAKLPEALRALQAADINHLMVLGGNGSLQGARILAQAGLCVVGLPATIDNDVAASEESIGFDTALNLGLLLLDQFRDTAESLPRLCALETLGGSTGFLARAVGQAGGADALLLPEEPLPLERLLEITQTAVARHRFALIVASEGYPGLEATLEALSERVGLRLRFARPSHTLRGGRPSARDRLLARVLAEAGVEHLANHRSGALLIQQGQPVLVPFEQLEPYKTPFGQV</sequence>
<evidence type="ECO:0000256" key="3">
    <source>
        <dbReference type="ARBA" id="ARBA00004679"/>
    </source>
</evidence>
<dbReference type="RefSeq" id="WP_013013556.1">
    <property type="nucleotide sequence ID" value="NC_013946.1"/>
</dbReference>
<feature type="domain" description="Phosphofructokinase" evidence="16">
    <location>
        <begin position="3"/>
        <end position="271"/>
    </location>
</feature>
<evidence type="ECO:0000313" key="18">
    <source>
        <dbReference type="Proteomes" id="UP000006655"/>
    </source>
</evidence>
<dbReference type="Proteomes" id="UP000006655">
    <property type="component" value="Chromosome"/>
</dbReference>
<dbReference type="KEGG" id="mrb:Mrub_1275"/>
<evidence type="ECO:0000256" key="1">
    <source>
        <dbReference type="ARBA" id="ARBA00001946"/>
    </source>
</evidence>
<keyword evidence="12" id="KW-0460">Magnesium</keyword>
<accession>A0A806CRJ9</accession>
<dbReference type="UniPathway" id="UPA00109">
    <property type="reaction ID" value="UER00182"/>
</dbReference>
<keyword evidence="5" id="KW-0963">Cytoplasm</keyword>
<evidence type="ECO:0000256" key="5">
    <source>
        <dbReference type="ARBA" id="ARBA00022490"/>
    </source>
</evidence>
<dbReference type="InterPro" id="IPR035966">
    <property type="entry name" value="PKF_sf"/>
</dbReference>
<dbReference type="PANTHER" id="PTHR13697">
    <property type="entry name" value="PHOSPHOFRUCTOKINASE"/>
    <property type="match status" value="1"/>
</dbReference>
<keyword evidence="6" id="KW-0021">Allosteric enzyme</keyword>
<evidence type="ECO:0000256" key="7">
    <source>
        <dbReference type="ARBA" id="ARBA00022679"/>
    </source>
</evidence>
<evidence type="ECO:0000259" key="16">
    <source>
        <dbReference type="Pfam" id="PF00365"/>
    </source>
</evidence>
<evidence type="ECO:0000256" key="9">
    <source>
        <dbReference type="ARBA" id="ARBA00022741"/>
    </source>
</evidence>
<gene>
    <name evidence="17" type="ordered locus">Mrub_1275</name>
</gene>
<keyword evidence="9" id="KW-0547">Nucleotide-binding</keyword>
<dbReference type="GO" id="GO:0042802">
    <property type="term" value="F:identical protein binding"/>
    <property type="evidence" value="ECO:0007669"/>
    <property type="project" value="TreeGrafter"/>
</dbReference>
<protein>
    <recommendedName>
        <fullName evidence="4">6-phosphofructokinase</fullName>
        <ecNumber evidence="4">2.7.1.11</ecNumber>
    </recommendedName>
</protein>
<dbReference type="GO" id="GO:0005524">
    <property type="term" value="F:ATP binding"/>
    <property type="evidence" value="ECO:0007669"/>
    <property type="project" value="UniProtKB-KW"/>
</dbReference>